<dbReference type="Proteomes" id="UP001482620">
    <property type="component" value="Unassembled WGS sequence"/>
</dbReference>
<sequence>MFSAFLRAKYLKLKLIAQGAPSCFAFPSEEKHPHSMMLPLPCFTVGIVYSGGFHTVQGWSYVTREPSPKCLLCPHGLWQIASRHLMALIQKWLFLKSVSRMAVLSTDLPISAVDLCSSPTFTMDILQVSLNKAFLALL</sequence>
<organism evidence="1 2">
    <name type="scientific">Ilyodon furcidens</name>
    <name type="common">goldbreast splitfin</name>
    <dbReference type="NCBI Taxonomy" id="33524"/>
    <lineage>
        <taxon>Eukaryota</taxon>
        <taxon>Metazoa</taxon>
        <taxon>Chordata</taxon>
        <taxon>Craniata</taxon>
        <taxon>Vertebrata</taxon>
        <taxon>Euteleostomi</taxon>
        <taxon>Actinopterygii</taxon>
        <taxon>Neopterygii</taxon>
        <taxon>Teleostei</taxon>
        <taxon>Neoteleostei</taxon>
        <taxon>Acanthomorphata</taxon>
        <taxon>Ovalentaria</taxon>
        <taxon>Atherinomorphae</taxon>
        <taxon>Cyprinodontiformes</taxon>
        <taxon>Goodeidae</taxon>
        <taxon>Ilyodon</taxon>
    </lineage>
</organism>
<evidence type="ECO:0000313" key="1">
    <source>
        <dbReference type="EMBL" id="MEQ2236838.1"/>
    </source>
</evidence>
<name>A0ABV0TVA0_9TELE</name>
<evidence type="ECO:0000313" key="2">
    <source>
        <dbReference type="Proteomes" id="UP001482620"/>
    </source>
</evidence>
<protein>
    <submittedName>
        <fullName evidence="1">Uncharacterized protein</fullName>
    </submittedName>
</protein>
<proteinExistence type="predicted"/>
<dbReference type="EMBL" id="JAHRIQ010047875">
    <property type="protein sequence ID" value="MEQ2236838.1"/>
    <property type="molecule type" value="Genomic_DNA"/>
</dbReference>
<reference evidence="1 2" key="1">
    <citation type="submission" date="2021-06" db="EMBL/GenBank/DDBJ databases">
        <authorList>
            <person name="Palmer J.M."/>
        </authorList>
    </citation>
    <scope>NUCLEOTIDE SEQUENCE [LARGE SCALE GENOMIC DNA]</scope>
    <source>
        <strain evidence="2">if_2019</strain>
        <tissue evidence="1">Muscle</tissue>
    </source>
</reference>
<comment type="caution">
    <text evidence="1">The sequence shown here is derived from an EMBL/GenBank/DDBJ whole genome shotgun (WGS) entry which is preliminary data.</text>
</comment>
<gene>
    <name evidence="1" type="ORF">ILYODFUR_016705</name>
</gene>
<accession>A0ABV0TVA0</accession>
<keyword evidence="2" id="KW-1185">Reference proteome</keyword>